<gene>
    <name evidence="3" type="ORF">GN958_ATG13280</name>
</gene>
<dbReference type="EMBL" id="JAACNO010001790">
    <property type="protein sequence ID" value="KAF4137533.1"/>
    <property type="molecule type" value="Genomic_DNA"/>
</dbReference>
<dbReference type="InterPro" id="IPR029526">
    <property type="entry name" value="PGBD"/>
</dbReference>
<reference evidence="3" key="1">
    <citation type="submission" date="2020-03" db="EMBL/GenBank/DDBJ databases">
        <title>Hybrid Assembly of Korean Phytophthora infestans isolates.</title>
        <authorList>
            <person name="Prokchorchik M."/>
            <person name="Lee Y."/>
            <person name="Seo J."/>
            <person name="Cho J.-H."/>
            <person name="Park Y.-E."/>
            <person name="Jang D.-C."/>
            <person name="Im J.-S."/>
            <person name="Choi J.-G."/>
            <person name="Park H.-J."/>
            <person name="Lee G.-B."/>
            <person name="Lee Y.-G."/>
            <person name="Hong S.-Y."/>
            <person name="Cho K."/>
            <person name="Sohn K.H."/>
        </authorList>
    </citation>
    <scope>NUCLEOTIDE SEQUENCE</scope>
    <source>
        <strain evidence="3">KR_2_A2</strain>
    </source>
</reference>
<sequence>MDIELLLSEWEPEGNDRHGSQGNENDSEEESKGDDAECVGRDDGAVGGTMIGPRVDPDILRVGQRYIDGLEAEGGITLLQEEKAMRAFREKGILGLFALFFTRKLRNTLLQWINPRLRENGTPDITLRELNAYIGLEIATSLCPLNRLRDYWSTNELYGHPLFQSTMQRDLFLGIRAAITLHPTDTVPEEVKQRDPLWHCRSILNNILKKCALLAVPNGVSALDESSIRTKARSAARTFIPSKPDKYAVRFYALVDWKTLYVHGLFDNGSGNTTVEGHLERYTAIFPEMRRPIAGRCAEGGLNSKKATALWVAMLARQNQQLPAPSGKRVVVMDSYYTRHGLAKPILEMTTGETRVIGTCRLNYVDSLSRSSVEAAVLALQHAERDSWKLVAAMEVVGDVKAAEKEHKRREKGLKKAQKTPFVPPQQRSANAGYIVFRDKRVVIFYTNDLTATPSINVLDGSSREAQMCCNGMGFIKRWTGTEVFRRSKVCAPAIVCAYNKYMNAVDRFDQLRSTNPTRRREKRLQMSIFTWLLDVAIHNAYAIYQVIIAAANGHAATDNANDHEVEVSAPKSLREAKEEIVNLLVAAQHMHMQSLRHRANHREPIEDIVGSDQSQHMLTRSRGKLLCLLCSIRGGKNRVKYACTRCRRGYHVECFMAIHYKHMMSENAAVMDALSAVILTTSGMPISKTRHRQNTSIIEPCDLELPKLVIREPASGIRKRRRISPAV</sequence>
<evidence type="ECO:0000259" key="2">
    <source>
        <dbReference type="Pfam" id="PF13843"/>
    </source>
</evidence>
<evidence type="ECO:0000313" key="4">
    <source>
        <dbReference type="Proteomes" id="UP000704712"/>
    </source>
</evidence>
<feature type="domain" description="PiggyBac transposable element-derived protein" evidence="2">
    <location>
        <begin position="489"/>
        <end position="542"/>
    </location>
</feature>
<feature type="region of interest" description="Disordered" evidence="1">
    <location>
        <begin position="1"/>
        <end position="52"/>
    </location>
</feature>
<dbReference type="AlphaFoldDB" id="A0A8S9UAP5"/>
<name>A0A8S9UAP5_PHYIN</name>
<protein>
    <submittedName>
        <fullName evidence="3">Transposase IS4</fullName>
    </submittedName>
</protein>
<dbReference type="PANTHER" id="PTHR46599:SF3">
    <property type="entry name" value="PIGGYBAC TRANSPOSABLE ELEMENT-DERIVED PROTEIN 4"/>
    <property type="match status" value="1"/>
</dbReference>
<proteinExistence type="predicted"/>
<dbReference type="Pfam" id="PF13843">
    <property type="entry name" value="DDE_Tnp_1_7"/>
    <property type="match status" value="2"/>
</dbReference>
<comment type="caution">
    <text evidence="3">The sequence shown here is derived from an EMBL/GenBank/DDBJ whole genome shotgun (WGS) entry which is preliminary data.</text>
</comment>
<evidence type="ECO:0000256" key="1">
    <source>
        <dbReference type="SAM" id="MobiDB-lite"/>
    </source>
</evidence>
<feature type="domain" description="PiggyBac transposable element-derived protein" evidence="2">
    <location>
        <begin position="95"/>
        <end position="348"/>
    </location>
</feature>
<organism evidence="3 4">
    <name type="scientific">Phytophthora infestans</name>
    <name type="common">Potato late blight agent</name>
    <name type="synonym">Botrytis infestans</name>
    <dbReference type="NCBI Taxonomy" id="4787"/>
    <lineage>
        <taxon>Eukaryota</taxon>
        <taxon>Sar</taxon>
        <taxon>Stramenopiles</taxon>
        <taxon>Oomycota</taxon>
        <taxon>Peronosporomycetes</taxon>
        <taxon>Peronosporales</taxon>
        <taxon>Peronosporaceae</taxon>
        <taxon>Phytophthora</taxon>
    </lineage>
</organism>
<feature type="compositionally biased region" description="Basic and acidic residues" evidence="1">
    <location>
        <begin position="33"/>
        <end position="44"/>
    </location>
</feature>
<dbReference type="Proteomes" id="UP000704712">
    <property type="component" value="Unassembled WGS sequence"/>
</dbReference>
<accession>A0A8S9UAP5</accession>
<evidence type="ECO:0000313" key="3">
    <source>
        <dbReference type="EMBL" id="KAF4137533.1"/>
    </source>
</evidence>
<dbReference type="PANTHER" id="PTHR46599">
    <property type="entry name" value="PIGGYBAC TRANSPOSABLE ELEMENT-DERIVED PROTEIN 4"/>
    <property type="match status" value="1"/>
</dbReference>